<keyword evidence="1" id="KW-0812">Transmembrane</keyword>
<accession>A0A2T5LZE3</accession>
<sequence length="66" mass="6696">MDYDPATLRSPGILPLTTVGKILGVYPGICVFGAILAGFLIGEEGAFSSGALDPCSLAALLPVECL</sequence>
<comment type="caution">
    <text evidence="2">The sequence shown here is derived from an EMBL/GenBank/DDBJ whole genome shotgun (WGS) entry which is preliminary data.</text>
</comment>
<keyword evidence="1" id="KW-0472">Membrane</keyword>
<protein>
    <submittedName>
        <fullName evidence="2">Uncharacterized protein</fullName>
    </submittedName>
</protein>
<dbReference type="Proteomes" id="UP000244073">
    <property type="component" value="Unassembled WGS sequence"/>
</dbReference>
<dbReference type="GeneID" id="63809436"/>
<dbReference type="AlphaFoldDB" id="A0A2T5LZE3"/>
<organism evidence="2 3">
    <name type="scientific">Aspergillus ochraceoroseus IBT 24754</name>
    <dbReference type="NCBI Taxonomy" id="1392256"/>
    <lineage>
        <taxon>Eukaryota</taxon>
        <taxon>Fungi</taxon>
        <taxon>Dikarya</taxon>
        <taxon>Ascomycota</taxon>
        <taxon>Pezizomycotina</taxon>
        <taxon>Eurotiomycetes</taxon>
        <taxon>Eurotiomycetidae</taxon>
        <taxon>Eurotiales</taxon>
        <taxon>Aspergillaceae</taxon>
        <taxon>Aspergillus</taxon>
        <taxon>Aspergillus subgen. Nidulantes</taxon>
    </lineage>
</organism>
<dbReference type="EMBL" id="MSFN02000003">
    <property type="protein sequence ID" value="PTU21657.1"/>
    <property type="molecule type" value="Genomic_DNA"/>
</dbReference>
<gene>
    <name evidence="2" type="ORF">P175DRAFT_0194433</name>
</gene>
<keyword evidence="1" id="KW-1133">Transmembrane helix</keyword>
<evidence type="ECO:0000313" key="3">
    <source>
        <dbReference type="Proteomes" id="UP000244073"/>
    </source>
</evidence>
<evidence type="ECO:0000256" key="1">
    <source>
        <dbReference type="SAM" id="Phobius"/>
    </source>
</evidence>
<feature type="transmembrane region" description="Helical" evidence="1">
    <location>
        <begin position="20"/>
        <end position="41"/>
    </location>
</feature>
<dbReference type="VEuPathDB" id="FungiDB:P175DRAFT_0194433"/>
<name>A0A2T5LZE3_9EURO</name>
<proteinExistence type="predicted"/>
<reference evidence="2 3" key="1">
    <citation type="journal article" date="2018" name="Proc. Natl. Acad. Sci. U.S.A.">
        <title>Linking secondary metabolites to gene clusters through genome sequencing of six diverse Aspergillus species.</title>
        <authorList>
            <person name="Kaerboelling I."/>
            <person name="Vesth T.C."/>
            <person name="Frisvad J.C."/>
            <person name="Nybo J.L."/>
            <person name="Theobald S."/>
            <person name="Kuo A."/>
            <person name="Bowyer P."/>
            <person name="Matsuda Y."/>
            <person name="Mondo S."/>
            <person name="Lyhne E.K."/>
            <person name="Kogle M.E."/>
            <person name="Clum A."/>
            <person name="Lipzen A."/>
            <person name="Salamov A."/>
            <person name="Ngan C.Y."/>
            <person name="Daum C."/>
            <person name="Chiniquy J."/>
            <person name="Barry K."/>
            <person name="LaButti K."/>
            <person name="Haridas S."/>
            <person name="Simmons B.A."/>
            <person name="Magnuson J.K."/>
            <person name="Mortensen U.H."/>
            <person name="Larsen T.O."/>
            <person name="Grigoriev I.V."/>
            <person name="Baker S.E."/>
            <person name="Andersen M.R."/>
        </authorList>
    </citation>
    <scope>NUCLEOTIDE SEQUENCE [LARGE SCALE GENOMIC DNA]</scope>
    <source>
        <strain evidence="2 3">IBT 24754</strain>
    </source>
</reference>
<evidence type="ECO:0000313" key="2">
    <source>
        <dbReference type="EMBL" id="PTU21657.1"/>
    </source>
</evidence>
<dbReference type="RefSeq" id="XP_040753049.1">
    <property type="nucleotide sequence ID" value="XM_040892554.1"/>
</dbReference>